<dbReference type="EMBL" id="JAAIYP010000036">
    <property type="protein sequence ID" value="NFV80352.1"/>
    <property type="molecule type" value="Genomic_DNA"/>
</dbReference>
<gene>
    <name evidence="1" type="ORF">G4223_09530</name>
</gene>
<dbReference type="Pfam" id="PF06841">
    <property type="entry name" value="Phage_T4_gp19"/>
    <property type="match status" value="1"/>
</dbReference>
<evidence type="ECO:0000313" key="1">
    <source>
        <dbReference type="EMBL" id="NFV80352.1"/>
    </source>
</evidence>
<reference evidence="1 2" key="1">
    <citation type="submission" date="2020-02" db="EMBL/GenBank/DDBJ databases">
        <authorList>
            <person name="Dziuba M."/>
            <person name="Kuznetsov B."/>
            <person name="Mardanov A."/>
            <person name="Ravin N."/>
            <person name="Grouzdev D."/>
        </authorList>
    </citation>
    <scope>NUCLEOTIDE SEQUENCE [LARGE SCALE GENOMIC DNA]</scope>
    <source>
        <strain evidence="1 2">SpK</strain>
    </source>
</reference>
<keyword evidence="2" id="KW-1185">Reference proteome</keyword>
<name>A0A7C9UWS8_9PROT</name>
<dbReference type="RefSeq" id="WP_163678433.1">
    <property type="nucleotide sequence ID" value="NZ_JAAIYP010000036.1"/>
</dbReference>
<dbReference type="Proteomes" id="UP000480684">
    <property type="component" value="Unassembled WGS sequence"/>
</dbReference>
<organism evidence="1 2">
    <name type="scientific">Magnetospirillum aberrantis SpK</name>
    <dbReference type="NCBI Taxonomy" id="908842"/>
    <lineage>
        <taxon>Bacteria</taxon>
        <taxon>Pseudomonadati</taxon>
        <taxon>Pseudomonadota</taxon>
        <taxon>Alphaproteobacteria</taxon>
        <taxon>Rhodospirillales</taxon>
        <taxon>Rhodospirillaceae</taxon>
        <taxon>Magnetospirillum</taxon>
    </lineage>
</organism>
<accession>A0A7C9UWS8</accession>
<evidence type="ECO:0000313" key="2">
    <source>
        <dbReference type="Proteomes" id="UP000480684"/>
    </source>
</evidence>
<dbReference type="PANTHER" id="PTHR38009">
    <property type="entry name" value="CONSERVED HYPOTHETICAL PHAGE TAIL PROTEIN"/>
    <property type="match status" value="1"/>
</dbReference>
<dbReference type="NCBIfam" id="TIGR02241">
    <property type="entry name" value="conserved hypothetical phage tail region protein"/>
    <property type="match status" value="1"/>
</dbReference>
<comment type="caution">
    <text evidence="1">The sequence shown here is derived from an EMBL/GenBank/DDBJ whole genome shotgun (WGS) entry which is preliminary data.</text>
</comment>
<dbReference type="GO" id="GO:0005198">
    <property type="term" value="F:structural molecule activity"/>
    <property type="evidence" value="ECO:0007669"/>
    <property type="project" value="InterPro"/>
</dbReference>
<proteinExistence type="predicted"/>
<dbReference type="InterPro" id="IPR011747">
    <property type="entry name" value="CHP02241"/>
</dbReference>
<dbReference type="PANTHER" id="PTHR38009:SF1">
    <property type="entry name" value="CONSERVED HYPOTHETICAL PHAGE TAIL PROTEIN"/>
    <property type="match status" value="1"/>
</dbReference>
<sequence length="145" mass="15959">MANKVDPFSAYNFVVEVEGIQVGGFTSVSGLQARAEVRSVREGGVNTTEYKLAGPISYSDLTLEAGITAQDPMWTWYKATLDGHVLRKNGTIYLMDRNGQRAVWWNFFNAWPTEWQGPSLDAAQTLVATQRFVLAHEGIVKCGGG</sequence>
<dbReference type="AlphaFoldDB" id="A0A7C9UWS8"/>
<dbReference type="InterPro" id="IPR010667">
    <property type="entry name" value="Phage_T4_Gp19"/>
</dbReference>
<protein>
    <submittedName>
        <fullName evidence="1">Phage tail protein</fullName>
    </submittedName>
</protein>